<name>A0ABP0Y7N5_9ROSI</name>
<evidence type="ECO:0000313" key="2">
    <source>
        <dbReference type="Proteomes" id="UP001642487"/>
    </source>
</evidence>
<sequence>MHSLVTTSAGYTTTYIGVVSSRSQIVINRTGYIATHIEVVSSGSQIIVDRTGDDLIGKKGGKHLNQIKIKHIQGEYRNNTRLANSLMASLQKGTHLSNLVKKVTPPST</sequence>
<reference evidence="1 2" key="1">
    <citation type="submission" date="2024-03" db="EMBL/GenBank/DDBJ databases">
        <authorList>
            <person name="Gkanogiannis A."/>
            <person name="Becerra Lopez-Lavalle L."/>
        </authorList>
    </citation>
    <scope>NUCLEOTIDE SEQUENCE [LARGE SCALE GENOMIC DNA]</scope>
</reference>
<proteinExistence type="predicted"/>
<organism evidence="1 2">
    <name type="scientific">Citrullus colocynthis</name>
    <name type="common">colocynth</name>
    <dbReference type="NCBI Taxonomy" id="252529"/>
    <lineage>
        <taxon>Eukaryota</taxon>
        <taxon>Viridiplantae</taxon>
        <taxon>Streptophyta</taxon>
        <taxon>Embryophyta</taxon>
        <taxon>Tracheophyta</taxon>
        <taxon>Spermatophyta</taxon>
        <taxon>Magnoliopsida</taxon>
        <taxon>eudicotyledons</taxon>
        <taxon>Gunneridae</taxon>
        <taxon>Pentapetalae</taxon>
        <taxon>rosids</taxon>
        <taxon>fabids</taxon>
        <taxon>Cucurbitales</taxon>
        <taxon>Cucurbitaceae</taxon>
        <taxon>Benincaseae</taxon>
        <taxon>Citrullus</taxon>
    </lineage>
</organism>
<dbReference type="Proteomes" id="UP001642487">
    <property type="component" value="Chromosome 2"/>
</dbReference>
<keyword evidence="2" id="KW-1185">Reference proteome</keyword>
<dbReference type="EMBL" id="OZ021736">
    <property type="protein sequence ID" value="CAK9315581.1"/>
    <property type="molecule type" value="Genomic_DNA"/>
</dbReference>
<protein>
    <submittedName>
        <fullName evidence="1">Uncharacterized protein</fullName>
    </submittedName>
</protein>
<gene>
    <name evidence="1" type="ORF">CITCOLO1_LOCUS7380</name>
</gene>
<evidence type="ECO:0000313" key="1">
    <source>
        <dbReference type="EMBL" id="CAK9315581.1"/>
    </source>
</evidence>
<accession>A0ABP0Y7N5</accession>